<gene>
    <name evidence="6" type="ORF">HMPREF9443_00843</name>
</gene>
<dbReference type="PANTHER" id="PTHR43003">
    <property type="entry name" value="DNA-3-METHYLADENINE GLYCOSYLASE"/>
    <property type="match status" value="1"/>
</dbReference>
<dbReference type="PANTHER" id="PTHR43003:SF5">
    <property type="entry name" value="DNA-3-METHYLADENINE GLYCOSYLASE"/>
    <property type="match status" value="1"/>
</dbReference>
<sequence>MLMCQTPDWSVGDRYLRENVPELAPLVDRYSPCPLKPKSKEVYFTILLTGIIAQQLPPDVSQQLMKKLEGLTGNPITPQAVLAASAEDLLSIGLVKQKIDYLRSFAEAVINGSVTMDKFDDMTDGQITKQLMQIRGLGQWTIEMFLLLALCRTDVVPSSDFIFKKELQKMLNLSEIPKRGKINTLTETWRPWRSLAVWYIWQKANDSEKK</sequence>
<dbReference type="OrthoDB" id="9785929at2"/>
<dbReference type="Pfam" id="PF00730">
    <property type="entry name" value="HhH-GPD"/>
    <property type="match status" value="1"/>
</dbReference>
<dbReference type="Gene3D" id="1.10.1670.40">
    <property type="match status" value="1"/>
</dbReference>
<evidence type="ECO:0000313" key="6">
    <source>
        <dbReference type="EMBL" id="EFY05131.1"/>
    </source>
</evidence>
<dbReference type="EC" id="3.2.2.21" evidence="2"/>
<evidence type="ECO:0000256" key="1">
    <source>
        <dbReference type="ARBA" id="ARBA00000086"/>
    </source>
</evidence>
<feature type="domain" description="HhH-GPD" evidence="5">
    <location>
        <begin position="52"/>
        <end position="205"/>
    </location>
</feature>
<dbReference type="eggNOG" id="COG0122">
    <property type="taxonomic scope" value="Bacteria"/>
</dbReference>
<dbReference type="GO" id="GO:0006285">
    <property type="term" value="P:base-excision repair, AP site formation"/>
    <property type="evidence" value="ECO:0007669"/>
    <property type="project" value="TreeGrafter"/>
</dbReference>
<dbReference type="Proteomes" id="UP000004923">
    <property type="component" value="Unassembled WGS sequence"/>
</dbReference>
<reference evidence="6 7" key="1">
    <citation type="submission" date="2011-01" db="EMBL/GenBank/DDBJ databases">
        <authorList>
            <person name="Weinstock G."/>
            <person name="Sodergren E."/>
            <person name="Clifton S."/>
            <person name="Fulton L."/>
            <person name="Fulton B."/>
            <person name="Courtney L."/>
            <person name="Fronick C."/>
            <person name="Harrison M."/>
            <person name="Strong C."/>
            <person name="Farmer C."/>
            <person name="Delahaunty K."/>
            <person name="Markovic C."/>
            <person name="Hall O."/>
            <person name="Minx P."/>
            <person name="Tomlinson C."/>
            <person name="Mitreva M."/>
            <person name="Hou S."/>
            <person name="Chen J."/>
            <person name="Wollam A."/>
            <person name="Pepin K.H."/>
            <person name="Johnson M."/>
            <person name="Bhonagiri V."/>
            <person name="Zhang X."/>
            <person name="Suruliraj S."/>
            <person name="Warren W."/>
            <person name="Chinwalla A."/>
            <person name="Mardis E.R."/>
            <person name="Wilson R.K."/>
        </authorList>
    </citation>
    <scope>NUCLEOTIDE SEQUENCE [LARGE SCALE GENOMIC DNA]</scope>
    <source>
        <strain evidence="6 7">YIT 12067</strain>
    </source>
</reference>
<dbReference type="GO" id="GO:0005737">
    <property type="term" value="C:cytoplasm"/>
    <property type="evidence" value="ECO:0007669"/>
    <property type="project" value="TreeGrafter"/>
</dbReference>
<dbReference type="GO" id="GO:0006307">
    <property type="term" value="P:DNA alkylation repair"/>
    <property type="evidence" value="ECO:0007669"/>
    <property type="project" value="TreeGrafter"/>
</dbReference>
<proteinExistence type="predicted"/>
<dbReference type="InterPro" id="IPR051912">
    <property type="entry name" value="Alkylbase_DNA_Glycosylase/TA"/>
</dbReference>
<dbReference type="GO" id="GO:0032993">
    <property type="term" value="C:protein-DNA complex"/>
    <property type="evidence" value="ECO:0007669"/>
    <property type="project" value="TreeGrafter"/>
</dbReference>
<dbReference type="InterPro" id="IPR011257">
    <property type="entry name" value="DNA_glycosylase"/>
</dbReference>
<evidence type="ECO:0000256" key="4">
    <source>
        <dbReference type="ARBA" id="ARBA00023204"/>
    </source>
</evidence>
<evidence type="ECO:0000313" key="7">
    <source>
        <dbReference type="Proteomes" id="UP000004923"/>
    </source>
</evidence>
<comment type="catalytic activity">
    <reaction evidence="1">
        <text>Hydrolysis of alkylated DNA, releasing 3-methyladenine, 3-methylguanine, 7-methylguanine and 7-methyladenine.</text>
        <dbReference type="EC" id="3.2.2.21"/>
    </reaction>
</comment>
<protein>
    <recommendedName>
        <fullName evidence="2">DNA-3-methyladenine glycosylase II</fullName>
        <ecNumber evidence="2">3.2.2.21</ecNumber>
    </recommendedName>
</protein>
<dbReference type="EMBL" id="AEVN01000033">
    <property type="protein sequence ID" value="EFY05131.1"/>
    <property type="molecule type" value="Genomic_DNA"/>
</dbReference>
<name>E8LDB6_9FIRM</name>
<evidence type="ECO:0000256" key="2">
    <source>
        <dbReference type="ARBA" id="ARBA00012000"/>
    </source>
</evidence>
<dbReference type="GO" id="GO:0008725">
    <property type="term" value="F:DNA-3-methyladenine glycosylase activity"/>
    <property type="evidence" value="ECO:0007669"/>
    <property type="project" value="TreeGrafter"/>
</dbReference>
<evidence type="ECO:0000259" key="5">
    <source>
        <dbReference type="SMART" id="SM00478"/>
    </source>
</evidence>
<evidence type="ECO:0000256" key="3">
    <source>
        <dbReference type="ARBA" id="ARBA00022763"/>
    </source>
</evidence>
<dbReference type="GO" id="GO:0043916">
    <property type="term" value="F:DNA-7-methylguanine glycosylase activity"/>
    <property type="evidence" value="ECO:0007669"/>
    <property type="project" value="TreeGrafter"/>
</dbReference>
<dbReference type="CDD" id="cd00056">
    <property type="entry name" value="ENDO3c"/>
    <property type="match status" value="1"/>
</dbReference>
<dbReference type="SUPFAM" id="SSF48150">
    <property type="entry name" value="DNA-glycosylase"/>
    <property type="match status" value="1"/>
</dbReference>
<dbReference type="AlphaFoldDB" id="E8LDB6"/>
<dbReference type="Gene3D" id="1.10.340.30">
    <property type="entry name" value="Hypothetical protein, domain 2"/>
    <property type="match status" value="1"/>
</dbReference>
<organism evidence="6 7">
    <name type="scientific">Phascolarctobacterium succinatutens YIT 12067</name>
    <dbReference type="NCBI Taxonomy" id="626939"/>
    <lineage>
        <taxon>Bacteria</taxon>
        <taxon>Bacillati</taxon>
        <taxon>Bacillota</taxon>
        <taxon>Negativicutes</taxon>
        <taxon>Acidaminococcales</taxon>
        <taxon>Acidaminococcaceae</taxon>
        <taxon>Phascolarctobacterium</taxon>
    </lineage>
</organism>
<dbReference type="GO" id="GO:0032131">
    <property type="term" value="F:alkylated DNA binding"/>
    <property type="evidence" value="ECO:0007669"/>
    <property type="project" value="TreeGrafter"/>
</dbReference>
<accession>E8LDB6</accession>
<dbReference type="SMART" id="SM00478">
    <property type="entry name" value="ENDO3c"/>
    <property type="match status" value="1"/>
</dbReference>
<keyword evidence="4" id="KW-0234">DNA repair</keyword>
<comment type="caution">
    <text evidence="6">The sequence shown here is derived from an EMBL/GenBank/DDBJ whole genome shotgun (WGS) entry which is preliminary data.</text>
</comment>
<keyword evidence="3" id="KW-0227">DNA damage</keyword>
<keyword evidence="7" id="KW-1185">Reference proteome</keyword>
<dbReference type="InterPro" id="IPR003265">
    <property type="entry name" value="HhH-GPD_domain"/>
</dbReference>
<dbReference type="HOGENOM" id="CLU_000445_72_5_9"/>